<feature type="transmembrane region" description="Helical" evidence="1">
    <location>
        <begin position="21"/>
        <end position="39"/>
    </location>
</feature>
<gene>
    <name evidence="2" type="ORF">CSX02_10915</name>
</gene>
<keyword evidence="1" id="KW-0472">Membrane</keyword>
<keyword evidence="3" id="KW-1185">Reference proteome</keyword>
<organism evidence="2 3">
    <name type="scientific">Agathobacter ruminis</name>
    <dbReference type="NCBI Taxonomy" id="1712665"/>
    <lineage>
        <taxon>Bacteria</taxon>
        <taxon>Bacillati</taxon>
        <taxon>Bacillota</taxon>
        <taxon>Clostridia</taxon>
        <taxon>Lachnospirales</taxon>
        <taxon>Lachnospiraceae</taxon>
        <taxon>Agathobacter</taxon>
    </lineage>
</organism>
<keyword evidence="1" id="KW-1133">Transmembrane helix</keyword>
<dbReference type="AlphaFoldDB" id="A0A2G3E0T9"/>
<dbReference type="Proteomes" id="UP000224563">
    <property type="component" value="Unassembled WGS sequence"/>
</dbReference>
<comment type="caution">
    <text evidence="2">The sequence shown here is derived from an EMBL/GenBank/DDBJ whole genome shotgun (WGS) entry which is preliminary data.</text>
</comment>
<dbReference type="EMBL" id="PDYG01000112">
    <property type="protein sequence ID" value="PHU36849.1"/>
    <property type="molecule type" value="Genomic_DNA"/>
</dbReference>
<reference evidence="2 3" key="2">
    <citation type="submission" date="2017-10" db="EMBL/GenBank/DDBJ databases">
        <authorList>
            <person name="Banno H."/>
            <person name="Chua N.-H."/>
        </authorList>
    </citation>
    <scope>NUCLEOTIDE SEQUENCE [LARGE SCALE GENOMIC DNA]</scope>
    <source>
        <strain evidence="2 3">JK623</strain>
    </source>
</reference>
<accession>A0A2G3E0T9</accession>
<reference evidence="2 3" key="1">
    <citation type="submission" date="2017-10" db="EMBL/GenBank/DDBJ databases">
        <title>Resolving the taxonomy of Roseburia spp., Eubacterium rectale and Agathobacter spp. through phylogenomic analysis.</title>
        <authorList>
            <person name="Sheridan P.O."/>
            <person name="Walker A.W."/>
            <person name="Duncan S.H."/>
            <person name="Scott K.P."/>
            <person name="Toole P.W.O."/>
            <person name="Luis P."/>
            <person name="Flint H.J."/>
        </authorList>
    </citation>
    <scope>NUCLEOTIDE SEQUENCE [LARGE SCALE GENOMIC DNA]</scope>
    <source>
        <strain evidence="2 3">JK623</strain>
    </source>
</reference>
<name>A0A2G3E0T9_9FIRM</name>
<evidence type="ECO:0000313" key="2">
    <source>
        <dbReference type="EMBL" id="PHU36849.1"/>
    </source>
</evidence>
<evidence type="ECO:0000256" key="1">
    <source>
        <dbReference type="SAM" id="Phobius"/>
    </source>
</evidence>
<proteinExistence type="predicted"/>
<sequence length="234" mass="27513">MYIIRTIWNGIRNFHKSPKKWILTLCLSAVLIALALYHYDQRQKTGVPFDTVLDETAVKVGDQTRTFREVAFYVAYEESQVDEQARVYNPQNPEKYWNVHVDGVFVRLAARNACAQMALHDEIFYQMAMREKITLNEEDRRTLSNYQKDVWNDLKEDDRIERLGVSKEDIDATLERMSYAQKMQLIYAGMNGVEYEDYDFSAPGYENLLKEWEGEINKAAWKQLEFGSITLSYE</sequence>
<evidence type="ECO:0000313" key="3">
    <source>
        <dbReference type="Proteomes" id="UP000224563"/>
    </source>
</evidence>
<protein>
    <submittedName>
        <fullName evidence="2">Uncharacterized protein</fullName>
    </submittedName>
</protein>
<keyword evidence="1" id="KW-0812">Transmembrane</keyword>